<comment type="caution">
    <text evidence="5">The sequence shown here is derived from an EMBL/GenBank/DDBJ whole genome shotgun (WGS) entry which is preliminary data.</text>
</comment>
<keyword evidence="6" id="KW-1185">Reference proteome</keyword>
<feature type="compositionally biased region" description="Basic and acidic residues" evidence="3">
    <location>
        <begin position="268"/>
        <end position="300"/>
    </location>
</feature>
<evidence type="ECO:0000256" key="1">
    <source>
        <dbReference type="ARBA" id="ARBA00022614"/>
    </source>
</evidence>
<evidence type="ECO:0000256" key="2">
    <source>
        <dbReference type="ARBA" id="ARBA00022737"/>
    </source>
</evidence>
<evidence type="ECO:0000313" key="6">
    <source>
        <dbReference type="Proteomes" id="UP000634136"/>
    </source>
</evidence>
<keyword evidence="2" id="KW-0677">Repeat</keyword>
<organism evidence="5 6">
    <name type="scientific">Senna tora</name>
    <dbReference type="NCBI Taxonomy" id="362788"/>
    <lineage>
        <taxon>Eukaryota</taxon>
        <taxon>Viridiplantae</taxon>
        <taxon>Streptophyta</taxon>
        <taxon>Embryophyta</taxon>
        <taxon>Tracheophyta</taxon>
        <taxon>Spermatophyta</taxon>
        <taxon>Magnoliopsida</taxon>
        <taxon>eudicotyledons</taxon>
        <taxon>Gunneridae</taxon>
        <taxon>Pentapetalae</taxon>
        <taxon>rosids</taxon>
        <taxon>fabids</taxon>
        <taxon>Fabales</taxon>
        <taxon>Fabaceae</taxon>
        <taxon>Caesalpinioideae</taxon>
        <taxon>Cassia clade</taxon>
        <taxon>Senna</taxon>
    </lineage>
</organism>
<evidence type="ECO:0000259" key="4">
    <source>
        <dbReference type="Pfam" id="PF20160"/>
    </source>
</evidence>
<gene>
    <name evidence="5" type="ORF">G2W53_034382</name>
</gene>
<feature type="region of interest" description="Disordered" evidence="3">
    <location>
        <begin position="267"/>
        <end position="300"/>
    </location>
</feature>
<dbReference type="EMBL" id="JAAIUW010000010">
    <property type="protein sequence ID" value="KAF7813406.1"/>
    <property type="molecule type" value="Genomic_DNA"/>
</dbReference>
<sequence length="327" mass="36745">MVSGGAVAEPLICDNNRFPLINGPSPEKMRQRRRKSFHWSLTQTCAGGKIISFPGEKVPKWFNHCTNVGGSISFWFRNKFPGLTLCVAIGLKKKYEKPLKVKFNPYVIINNNGNKKFCGSGIFGHTSFSLVADHIFVFDLDTTEFEDRVAEEITSPEEEWNHVEISFGKFAKESGIYVLKQKSKMEDIRFTNPYIDDNEGNIEICSSHAPSSEVVTCLDLTMSTRIDHIAMNGDNVNNAERKEIVESSCIKEENGRTPPKLLSLTKVRKLEKDEATNSNDKREEIDANDKQSMRDDEDKSPKWQFSLCALISSILSLCSSSSSLTAP</sequence>
<evidence type="ECO:0000256" key="3">
    <source>
        <dbReference type="SAM" id="MobiDB-lite"/>
    </source>
</evidence>
<reference evidence="5" key="1">
    <citation type="submission" date="2020-09" db="EMBL/GenBank/DDBJ databases">
        <title>Genome-Enabled Discovery of Anthraquinone Biosynthesis in Senna tora.</title>
        <authorList>
            <person name="Kang S.-H."/>
            <person name="Pandey R.P."/>
            <person name="Lee C.-M."/>
            <person name="Sim J.-S."/>
            <person name="Jeong J.-T."/>
            <person name="Choi B.-S."/>
            <person name="Jung M."/>
            <person name="Ginzburg D."/>
            <person name="Zhao K."/>
            <person name="Won S.Y."/>
            <person name="Oh T.-J."/>
            <person name="Yu Y."/>
            <person name="Kim N.-H."/>
            <person name="Lee O.R."/>
            <person name="Lee T.-H."/>
            <person name="Bashyal P."/>
            <person name="Kim T.-S."/>
            <person name="Lee W.-H."/>
            <person name="Kawkins C."/>
            <person name="Kim C.-K."/>
            <person name="Kim J.S."/>
            <person name="Ahn B.O."/>
            <person name="Rhee S.Y."/>
            <person name="Sohng J.K."/>
        </authorList>
    </citation>
    <scope>NUCLEOTIDE SEQUENCE</scope>
    <source>
        <tissue evidence="5">Leaf</tissue>
    </source>
</reference>
<dbReference type="Proteomes" id="UP000634136">
    <property type="component" value="Unassembled WGS sequence"/>
</dbReference>
<dbReference type="AlphaFoldDB" id="A0A834T357"/>
<feature type="domain" description="C-JID" evidence="4">
    <location>
        <begin position="53"/>
        <end position="176"/>
    </location>
</feature>
<dbReference type="OrthoDB" id="1435549at2759"/>
<dbReference type="InterPro" id="IPR045344">
    <property type="entry name" value="C-JID"/>
</dbReference>
<evidence type="ECO:0000313" key="5">
    <source>
        <dbReference type="EMBL" id="KAF7813406.1"/>
    </source>
</evidence>
<keyword evidence="1" id="KW-0433">Leucine-rich repeat</keyword>
<proteinExistence type="predicted"/>
<name>A0A834T357_9FABA</name>
<accession>A0A834T357</accession>
<dbReference type="Pfam" id="PF20160">
    <property type="entry name" value="C-JID"/>
    <property type="match status" value="1"/>
</dbReference>
<protein>
    <submittedName>
        <fullName evidence="5">TMV resistance protein N</fullName>
    </submittedName>
</protein>